<dbReference type="Proteomes" id="UP000604898">
    <property type="component" value="Unassembled WGS sequence"/>
</dbReference>
<name>A0ABS1SVZ3_9GAMM</name>
<sequence>MRIRFNVSLEPELYDSHSYAITSLRQWQQVEKEREDEADTALVRRNRFHRNLYLSGLFLHELAPQLPSMLVQMLQQDKVNCKTLASQVRAVGLPLENANSRALTEPQWQKLTSLLESANLAAPPVETAVINAPATAINELALEQLQQQLSLLQQGQQQMLTTLSDIAATQVSAGTGSDLSDHFSQLKRGQDKLMSQINALREQVSGSAIPTTQALADSPSIETQLERASRVKSKGLW</sequence>
<accession>A0ABS1SVZ3</accession>
<keyword evidence="2" id="KW-1185">Reference proteome</keyword>
<dbReference type="RefSeq" id="WP_202720943.1">
    <property type="nucleotide sequence ID" value="NZ_BPEX01000012.1"/>
</dbReference>
<reference evidence="1 2" key="1">
    <citation type="submission" date="2021-01" db="EMBL/GenBank/DDBJ databases">
        <title>Genome sequence of Shewanella schlegeliana JCM 11561.</title>
        <authorList>
            <person name="Zhang H."/>
            <person name="Li C."/>
        </authorList>
    </citation>
    <scope>NUCLEOTIDE SEQUENCE [LARGE SCALE GENOMIC DNA]</scope>
    <source>
        <strain evidence="1 2">JCM 11561</strain>
    </source>
</reference>
<evidence type="ECO:0000313" key="1">
    <source>
        <dbReference type="EMBL" id="MBL4912705.1"/>
    </source>
</evidence>
<comment type="caution">
    <text evidence="1">The sequence shown here is derived from an EMBL/GenBank/DDBJ whole genome shotgun (WGS) entry which is preliminary data.</text>
</comment>
<dbReference type="InterPro" id="IPR038307">
    <property type="entry name" value="StbB_sf"/>
</dbReference>
<gene>
    <name evidence="1" type="ORF">JMA39_06065</name>
</gene>
<protein>
    <submittedName>
        <fullName evidence="1">Uncharacterized protein</fullName>
    </submittedName>
</protein>
<dbReference type="Gene3D" id="6.10.290.20">
    <property type="match status" value="1"/>
</dbReference>
<organism evidence="1 2">
    <name type="scientific">Shewanella schlegeliana</name>
    <dbReference type="NCBI Taxonomy" id="190308"/>
    <lineage>
        <taxon>Bacteria</taxon>
        <taxon>Pseudomonadati</taxon>
        <taxon>Pseudomonadota</taxon>
        <taxon>Gammaproteobacteria</taxon>
        <taxon>Alteromonadales</taxon>
        <taxon>Shewanellaceae</taxon>
        <taxon>Shewanella</taxon>
    </lineage>
</organism>
<proteinExistence type="predicted"/>
<dbReference type="EMBL" id="JAESVD010000003">
    <property type="protein sequence ID" value="MBL4912705.1"/>
    <property type="molecule type" value="Genomic_DNA"/>
</dbReference>
<evidence type="ECO:0000313" key="2">
    <source>
        <dbReference type="Proteomes" id="UP000604898"/>
    </source>
</evidence>